<protein>
    <submittedName>
        <fullName evidence="4">ATP-binding cassette domain-containing protein</fullName>
    </submittedName>
</protein>
<dbReference type="Gene3D" id="3.40.50.300">
    <property type="entry name" value="P-loop containing nucleotide triphosphate hydrolases"/>
    <property type="match status" value="1"/>
</dbReference>
<dbReference type="PROSITE" id="PS50893">
    <property type="entry name" value="ABC_TRANSPORTER_2"/>
    <property type="match status" value="1"/>
</dbReference>
<sequence length="207" mass="23150">MTTIEINKIGKKVENKYLFQDLSFTASSGEMIAITGDSGCGKTTLLNCIGQLENLSAGSISINGEIIHKKNRKIFFKHTVGFLFQNFGLIDNETVSKNLEIATNNKDSIVTWLKYFNIEPLLNLPIYKISGGEQQRVALIRTILKDPILILADEPTASLDETNRDLVINELRKLSKKGKIVIVVTHDKNILSQFDKIIKLNNGKITM</sequence>
<dbReference type="InterPro" id="IPR027417">
    <property type="entry name" value="P-loop_NTPase"/>
</dbReference>
<dbReference type="InterPro" id="IPR015854">
    <property type="entry name" value="ABC_transpr_LolD-like"/>
</dbReference>
<dbReference type="AlphaFoldDB" id="A0AAW9K771"/>
<keyword evidence="2 4" id="KW-0067">ATP-binding</keyword>
<evidence type="ECO:0000256" key="1">
    <source>
        <dbReference type="ARBA" id="ARBA00022741"/>
    </source>
</evidence>
<dbReference type="InterPro" id="IPR003439">
    <property type="entry name" value="ABC_transporter-like_ATP-bd"/>
</dbReference>
<reference evidence="4" key="1">
    <citation type="submission" date="2023-08" db="EMBL/GenBank/DDBJ databases">
        <title>Genomic characterization of piscicolin 126 produced by Carnobacterium maltaromaticum CM22 strain isolated from salmon (Salmo salar).</title>
        <authorList>
            <person name="Gonzalez-Gragera E."/>
            <person name="Garcia-Lopez J.D."/>
            <person name="Teso-Perez C."/>
            <person name="Gimenez-Hernandez I."/>
            <person name="Peralta-Sanchez J.M."/>
            <person name="Valdivia E."/>
            <person name="Montalban-Lopez M."/>
            <person name="Martin-Platero A.M."/>
            <person name="Banos A."/>
            <person name="Martinez-Bueno M."/>
        </authorList>
    </citation>
    <scope>NUCLEOTIDE SEQUENCE</scope>
    <source>
        <strain evidence="4">CM22</strain>
    </source>
</reference>
<dbReference type="PANTHER" id="PTHR24220">
    <property type="entry name" value="IMPORT ATP-BINDING PROTEIN"/>
    <property type="match status" value="1"/>
</dbReference>
<dbReference type="GO" id="GO:0016887">
    <property type="term" value="F:ATP hydrolysis activity"/>
    <property type="evidence" value="ECO:0007669"/>
    <property type="project" value="InterPro"/>
</dbReference>
<dbReference type="GO" id="GO:0005524">
    <property type="term" value="F:ATP binding"/>
    <property type="evidence" value="ECO:0007669"/>
    <property type="project" value="UniProtKB-KW"/>
</dbReference>
<evidence type="ECO:0000256" key="2">
    <source>
        <dbReference type="ARBA" id="ARBA00022840"/>
    </source>
</evidence>
<organism evidence="4 5">
    <name type="scientific">Carnobacterium maltaromaticum</name>
    <name type="common">Carnobacterium piscicola</name>
    <dbReference type="NCBI Taxonomy" id="2751"/>
    <lineage>
        <taxon>Bacteria</taxon>
        <taxon>Bacillati</taxon>
        <taxon>Bacillota</taxon>
        <taxon>Bacilli</taxon>
        <taxon>Lactobacillales</taxon>
        <taxon>Carnobacteriaceae</taxon>
        <taxon>Carnobacterium</taxon>
    </lineage>
</organism>
<comment type="caution">
    <text evidence="4">The sequence shown here is derived from an EMBL/GenBank/DDBJ whole genome shotgun (WGS) entry which is preliminary data.</text>
</comment>
<dbReference type="InterPro" id="IPR017871">
    <property type="entry name" value="ABC_transporter-like_CS"/>
</dbReference>
<dbReference type="PANTHER" id="PTHR24220:SF86">
    <property type="entry name" value="ABC TRANSPORTER ABCH.1"/>
    <property type="match status" value="1"/>
</dbReference>
<gene>
    <name evidence="4" type="ORF">RAK27_10540</name>
</gene>
<feature type="domain" description="ABC transporter" evidence="3">
    <location>
        <begin position="4"/>
        <end position="207"/>
    </location>
</feature>
<name>A0AAW9K771_CARML</name>
<proteinExistence type="predicted"/>
<dbReference type="PROSITE" id="PS00211">
    <property type="entry name" value="ABC_TRANSPORTER_1"/>
    <property type="match status" value="1"/>
</dbReference>
<dbReference type="Pfam" id="PF00005">
    <property type="entry name" value="ABC_tran"/>
    <property type="match status" value="1"/>
</dbReference>
<dbReference type="Proteomes" id="UP001290462">
    <property type="component" value="Unassembled WGS sequence"/>
</dbReference>
<dbReference type="GO" id="GO:0005886">
    <property type="term" value="C:plasma membrane"/>
    <property type="evidence" value="ECO:0007669"/>
    <property type="project" value="TreeGrafter"/>
</dbReference>
<dbReference type="SMART" id="SM00382">
    <property type="entry name" value="AAA"/>
    <property type="match status" value="1"/>
</dbReference>
<keyword evidence="1" id="KW-0547">Nucleotide-binding</keyword>
<evidence type="ECO:0000313" key="5">
    <source>
        <dbReference type="Proteomes" id="UP001290462"/>
    </source>
</evidence>
<dbReference type="InterPro" id="IPR003593">
    <property type="entry name" value="AAA+_ATPase"/>
</dbReference>
<accession>A0AAW9K771</accession>
<evidence type="ECO:0000313" key="4">
    <source>
        <dbReference type="EMBL" id="MDZ5759096.1"/>
    </source>
</evidence>
<dbReference type="EMBL" id="JAVBVO010000003">
    <property type="protein sequence ID" value="MDZ5759096.1"/>
    <property type="molecule type" value="Genomic_DNA"/>
</dbReference>
<dbReference type="RefSeq" id="WP_287431313.1">
    <property type="nucleotide sequence ID" value="NZ_JAVBVO010000003.1"/>
</dbReference>
<dbReference type="GO" id="GO:0022857">
    <property type="term" value="F:transmembrane transporter activity"/>
    <property type="evidence" value="ECO:0007669"/>
    <property type="project" value="TreeGrafter"/>
</dbReference>
<dbReference type="SUPFAM" id="SSF52540">
    <property type="entry name" value="P-loop containing nucleoside triphosphate hydrolases"/>
    <property type="match status" value="1"/>
</dbReference>
<evidence type="ECO:0000259" key="3">
    <source>
        <dbReference type="PROSITE" id="PS50893"/>
    </source>
</evidence>